<dbReference type="InterPro" id="IPR005302">
    <property type="entry name" value="MoCF_Sase_C"/>
</dbReference>
<dbReference type="GO" id="GO:0030151">
    <property type="term" value="F:molybdenum ion binding"/>
    <property type="evidence" value="ECO:0007669"/>
    <property type="project" value="InterPro"/>
</dbReference>
<protein>
    <recommendedName>
        <fullName evidence="1">MOSC domain-containing protein</fullName>
    </recommendedName>
</protein>
<organism evidence="2 3">
    <name type="scientific">Paenibacillus solanacearum</name>
    <dbReference type="NCBI Taxonomy" id="2048548"/>
    <lineage>
        <taxon>Bacteria</taxon>
        <taxon>Bacillati</taxon>
        <taxon>Bacillota</taxon>
        <taxon>Bacilli</taxon>
        <taxon>Bacillales</taxon>
        <taxon>Paenibacillaceae</taxon>
        <taxon>Paenibacillus</taxon>
    </lineage>
</organism>
<comment type="caution">
    <text evidence="2">The sequence shown here is derived from an EMBL/GenBank/DDBJ whole genome shotgun (WGS) entry which is preliminary data.</text>
</comment>
<dbReference type="GO" id="GO:0030170">
    <property type="term" value="F:pyridoxal phosphate binding"/>
    <property type="evidence" value="ECO:0007669"/>
    <property type="project" value="InterPro"/>
</dbReference>
<dbReference type="EMBL" id="CAJVAS010000018">
    <property type="protein sequence ID" value="CAG7637588.1"/>
    <property type="molecule type" value="Genomic_DNA"/>
</dbReference>
<dbReference type="Pfam" id="PF03476">
    <property type="entry name" value="MOSC_N"/>
    <property type="match status" value="1"/>
</dbReference>
<proteinExistence type="predicted"/>
<sequence length="246" mass="28038">MTLTVVGEVIEMNRYPVKSLAGERLERCAVERYGLYGDRSHAFIDERKEGWDRFITARSIPAMLGYKARLAGGEHDNDPYAVRVTAPDGREWTWDDALLKEMQAHTRVPMSMMRYRAERDDELMAVDTGAILIVTDAALRKLEALWGKPLDSRRFRANLVVAVADHTFREGEWIGKRLFVGTAELRVDAYCERCSMISIDPDTLERNLSLLRKVNEEMELNFGVYASVVQTGEVRVGEKVYLSDSL</sequence>
<dbReference type="PROSITE" id="PS51340">
    <property type="entry name" value="MOSC"/>
    <property type="match status" value="1"/>
</dbReference>
<dbReference type="Pfam" id="PF03473">
    <property type="entry name" value="MOSC"/>
    <property type="match status" value="1"/>
</dbReference>
<reference evidence="2" key="1">
    <citation type="submission" date="2021-06" db="EMBL/GenBank/DDBJ databases">
        <authorList>
            <person name="Criscuolo A."/>
        </authorList>
    </citation>
    <scope>NUCLEOTIDE SEQUENCE</scope>
    <source>
        <strain evidence="2">CIP111600</strain>
    </source>
</reference>
<dbReference type="AlphaFoldDB" id="A0A916NK51"/>
<dbReference type="Proteomes" id="UP000693672">
    <property type="component" value="Unassembled WGS sequence"/>
</dbReference>
<feature type="domain" description="MOSC" evidence="1">
    <location>
        <begin position="96"/>
        <end position="243"/>
    </location>
</feature>
<dbReference type="RefSeq" id="WP_218093599.1">
    <property type="nucleotide sequence ID" value="NZ_CAJVAS010000018.1"/>
</dbReference>
<evidence type="ECO:0000313" key="2">
    <source>
        <dbReference type="EMBL" id="CAG7637588.1"/>
    </source>
</evidence>
<dbReference type="GO" id="GO:0003824">
    <property type="term" value="F:catalytic activity"/>
    <property type="evidence" value="ECO:0007669"/>
    <property type="project" value="InterPro"/>
</dbReference>
<evidence type="ECO:0000259" key="1">
    <source>
        <dbReference type="PROSITE" id="PS51340"/>
    </source>
</evidence>
<gene>
    <name evidence="2" type="ORF">PAESOLCIP111_03858</name>
</gene>
<dbReference type="InterPro" id="IPR005303">
    <property type="entry name" value="MOCOS_middle"/>
</dbReference>
<keyword evidence="3" id="KW-1185">Reference proteome</keyword>
<accession>A0A916NK51</accession>
<name>A0A916NK51_9BACL</name>
<evidence type="ECO:0000313" key="3">
    <source>
        <dbReference type="Proteomes" id="UP000693672"/>
    </source>
</evidence>